<name>A0ABD3QL27_9STRA</name>
<feature type="compositionally biased region" description="Basic and acidic residues" evidence="1">
    <location>
        <begin position="152"/>
        <end position="164"/>
    </location>
</feature>
<protein>
    <submittedName>
        <fullName evidence="2">Uncharacterized protein</fullName>
    </submittedName>
</protein>
<evidence type="ECO:0000256" key="1">
    <source>
        <dbReference type="SAM" id="MobiDB-lite"/>
    </source>
</evidence>
<feature type="region of interest" description="Disordered" evidence="1">
    <location>
        <begin position="152"/>
        <end position="224"/>
    </location>
</feature>
<dbReference type="EMBL" id="JALLPJ020000149">
    <property type="protein sequence ID" value="KAL3800927.1"/>
    <property type="molecule type" value="Genomic_DNA"/>
</dbReference>
<reference evidence="2 3" key="1">
    <citation type="submission" date="2024-10" db="EMBL/GenBank/DDBJ databases">
        <title>Updated reference genomes for cyclostephanoid diatoms.</title>
        <authorList>
            <person name="Roberts W.R."/>
            <person name="Alverson A.J."/>
        </authorList>
    </citation>
    <scope>NUCLEOTIDE SEQUENCE [LARGE SCALE GENOMIC DNA]</scope>
    <source>
        <strain evidence="2 3">AJA010-31</strain>
    </source>
</reference>
<dbReference type="Proteomes" id="UP001530400">
    <property type="component" value="Unassembled WGS sequence"/>
</dbReference>
<comment type="caution">
    <text evidence="2">The sequence shown here is derived from an EMBL/GenBank/DDBJ whole genome shotgun (WGS) entry which is preliminary data.</text>
</comment>
<keyword evidence="3" id="KW-1185">Reference proteome</keyword>
<evidence type="ECO:0000313" key="3">
    <source>
        <dbReference type="Proteomes" id="UP001530400"/>
    </source>
</evidence>
<dbReference type="AlphaFoldDB" id="A0ABD3QL27"/>
<accession>A0ABD3QL27</accession>
<evidence type="ECO:0000313" key="2">
    <source>
        <dbReference type="EMBL" id="KAL3800927.1"/>
    </source>
</evidence>
<organism evidence="2 3">
    <name type="scientific">Cyclotella atomus</name>
    <dbReference type="NCBI Taxonomy" id="382360"/>
    <lineage>
        <taxon>Eukaryota</taxon>
        <taxon>Sar</taxon>
        <taxon>Stramenopiles</taxon>
        <taxon>Ochrophyta</taxon>
        <taxon>Bacillariophyta</taxon>
        <taxon>Coscinodiscophyceae</taxon>
        <taxon>Thalassiosirophycidae</taxon>
        <taxon>Stephanodiscales</taxon>
        <taxon>Stephanodiscaceae</taxon>
        <taxon>Cyclotella</taxon>
    </lineage>
</organism>
<gene>
    <name evidence="2" type="ORF">ACHAWO_000060</name>
</gene>
<proteinExistence type="predicted"/>
<sequence>MPRYLLLSLSTRCIVRRRHLKQQGGSEVSPTGLPSRYSSIMNIITAAVLLTLASLVSAIEGTSSNIILDCLSDCERKFKGAALRECNLHCSVEGYSDAADESNSVFTDYRAVTKGLVGLENKQLNLEKVTVGTYSTKSDKSILFEMQSSKAAKEDSSKAGKGPDHTPQPSPSPTGKPVLPFKKIEPRSAPIEPATVAPEGNAPIEPRSAPIKPAPTPEVKPRSGGSYDGVALISTVIVMFWAVRLLLDLSQD</sequence>